<dbReference type="PANTHER" id="PTHR30518">
    <property type="entry name" value="ENDOLYTIC MUREIN TRANSGLYCOSYLASE"/>
    <property type="match status" value="1"/>
</dbReference>
<feature type="compositionally biased region" description="Gly residues" evidence="8">
    <location>
        <begin position="1"/>
        <end position="10"/>
    </location>
</feature>
<evidence type="ECO:0000256" key="5">
    <source>
        <dbReference type="ARBA" id="ARBA00023239"/>
    </source>
</evidence>
<keyword evidence="4 7" id="KW-0472">Membrane</keyword>
<reference evidence="9 10" key="1">
    <citation type="submission" date="2018-11" db="EMBL/GenBank/DDBJ databases">
        <title>Genomes From Bacteria Associated with the Canine Oral Cavity: a Test Case for Automated Genome-Based Taxonomic Assignment.</title>
        <authorList>
            <person name="Coil D.A."/>
            <person name="Jospin G."/>
            <person name="Darling A.E."/>
            <person name="Wallis C."/>
            <person name="Davis I.J."/>
            <person name="Harris S."/>
            <person name="Eisen J.A."/>
            <person name="Holcombe L.J."/>
            <person name="O'Flynn C."/>
        </authorList>
    </citation>
    <scope>NUCLEOTIDE SEQUENCE [LARGE SCALE GENOMIC DNA]</scope>
    <source>
        <strain evidence="9 10">OH2822_COT-296</strain>
    </source>
</reference>
<evidence type="ECO:0000256" key="2">
    <source>
        <dbReference type="ARBA" id="ARBA00022692"/>
    </source>
</evidence>
<gene>
    <name evidence="7 9" type="primary">mltG</name>
    <name evidence="9" type="ORF">EII35_02110</name>
</gene>
<dbReference type="Pfam" id="PF02618">
    <property type="entry name" value="YceG"/>
    <property type="match status" value="1"/>
</dbReference>
<dbReference type="OrthoDB" id="9814591at2"/>
<dbReference type="InterPro" id="IPR003770">
    <property type="entry name" value="MLTG-like"/>
</dbReference>
<accession>A0A3P1X372</accession>
<evidence type="ECO:0000256" key="7">
    <source>
        <dbReference type="HAMAP-Rule" id="MF_02065"/>
    </source>
</evidence>
<dbReference type="EMBL" id="RQYT01000002">
    <property type="protein sequence ID" value="RRD51213.1"/>
    <property type="molecule type" value="Genomic_DNA"/>
</dbReference>
<sequence length="404" mass="44234">MGHRPGGGGRDPATGTGSRGQWCLGRDGPWRGDGVSPAFVDNDAKFNWRKFGYHARSAFAVLLALFVLVGGGWFVFDKARDTWVSWRAEEDFVGEGREEVVLFIPEGSSATDIGNILVSNGVIKSVSTFRKVARNNPTAKLDWGRYRFRTEIPAKTALDMMQDPDNRVALRVRIKEGQPNVMQWKELGEELGLSIEQLQEAAASPELGLPSWANGNAEGFLFPDTYEVAEPVSALAVLKQQVAQFNKVAGAVELEAAAAALGVSPYEVLIVASLVEREAARDEDRAMVARVVYNRLAADMPLQFDSTVHYAVGDFTRVTTLEADRAVDSPYNTYMYKGLPPGPISNPGKAALEAAMRPADHNYLFFTTVDLDTGETRFAETGAEHDKNVALFQAWCQSHPGRCT</sequence>
<name>A0A3P1X372_9ACTN</name>
<dbReference type="GO" id="GO:0005886">
    <property type="term" value="C:plasma membrane"/>
    <property type="evidence" value="ECO:0007669"/>
    <property type="project" value="UniProtKB-SubCell"/>
</dbReference>
<dbReference type="EC" id="4.2.2.29" evidence="7"/>
<evidence type="ECO:0000256" key="4">
    <source>
        <dbReference type="ARBA" id="ARBA00023136"/>
    </source>
</evidence>
<dbReference type="PANTHER" id="PTHR30518:SF2">
    <property type="entry name" value="ENDOLYTIC MUREIN TRANSGLYCOSYLASE"/>
    <property type="match status" value="1"/>
</dbReference>
<proteinExistence type="inferred from homology"/>
<keyword evidence="1 7" id="KW-1003">Cell membrane</keyword>
<protein>
    <recommendedName>
        <fullName evidence="7">Endolytic murein transglycosylase</fullName>
        <ecNumber evidence="7">4.2.2.29</ecNumber>
    </recommendedName>
    <alternativeName>
        <fullName evidence="7">Peptidoglycan lytic transglycosylase</fullName>
    </alternativeName>
    <alternativeName>
        <fullName evidence="7">Peptidoglycan polymerization terminase</fullName>
    </alternativeName>
</protein>
<keyword evidence="5 7" id="KW-0456">Lyase</keyword>
<keyword evidence="3 7" id="KW-1133">Transmembrane helix</keyword>
<dbReference type="Proteomes" id="UP000280935">
    <property type="component" value="Unassembled WGS sequence"/>
</dbReference>
<comment type="caution">
    <text evidence="9">The sequence shown here is derived from an EMBL/GenBank/DDBJ whole genome shotgun (WGS) entry which is preliminary data.</text>
</comment>
<comment type="similarity">
    <text evidence="7">Belongs to the transglycosylase MltG family.</text>
</comment>
<dbReference type="NCBIfam" id="TIGR00247">
    <property type="entry name" value="endolytic transglycosylase MltG"/>
    <property type="match status" value="1"/>
</dbReference>
<dbReference type="GO" id="GO:0071555">
    <property type="term" value="P:cell wall organization"/>
    <property type="evidence" value="ECO:0007669"/>
    <property type="project" value="UniProtKB-KW"/>
</dbReference>
<feature type="site" description="Important for catalytic activity" evidence="7">
    <location>
        <position position="278"/>
    </location>
</feature>
<dbReference type="GO" id="GO:0009252">
    <property type="term" value="P:peptidoglycan biosynthetic process"/>
    <property type="evidence" value="ECO:0007669"/>
    <property type="project" value="UniProtKB-UniRule"/>
</dbReference>
<evidence type="ECO:0000256" key="1">
    <source>
        <dbReference type="ARBA" id="ARBA00022475"/>
    </source>
</evidence>
<dbReference type="AlphaFoldDB" id="A0A3P1X372"/>
<evidence type="ECO:0000256" key="3">
    <source>
        <dbReference type="ARBA" id="ARBA00022989"/>
    </source>
</evidence>
<feature type="region of interest" description="Disordered" evidence="8">
    <location>
        <begin position="1"/>
        <end position="23"/>
    </location>
</feature>
<keyword evidence="2 7" id="KW-0812">Transmembrane</keyword>
<organism evidence="9 10">
    <name type="scientific">Arachnia propionica</name>
    <dbReference type="NCBI Taxonomy" id="1750"/>
    <lineage>
        <taxon>Bacteria</taxon>
        <taxon>Bacillati</taxon>
        <taxon>Actinomycetota</taxon>
        <taxon>Actinomycetes</taxon>
        <taxon>Propionibacteriales</taxon>
        <taxon>Propionibacteriaceae</taxon>
        <taxon>Arachnia</taxon>
    </lineage>
</organism>
<dbReference type="HAMAP" id="MF_02065">
    <property type="entry name" value="MltG"/>
    <property type="match status" value="1"/>
</dbReference>
<dbReference type="CDD" id="cd08010">
    <property type="entry name" value="MltG_like"/>
    <property type="match status" value="1"/>
</dbReference>
<evidence type="ECO:0000256" key="8">
    <source>
        <dbReference type="SAM" id="MobiDB-lite"/>
    </source>
</evidence>
<dbReference type="GO" id="GO:0008932">
    <property type="term" value="F:lytic endotransglycosylase activity"/>
    <property type="evidence" value="ECO:0007669"/>
    <property type="project" value="UniProtKB-UniRule"/>
</dbReference>
<comment type="function">
    <text evidence="7">Functions as a peptidoglycan terminase that cleaves nascent peptidoglycan strands endolytically to terminate their elongation.</text>
</comment>
<evidence type="ECO:0000313" key="9">
    <source>
        <dbReference type="EMBL" id="RRD51213.1"/>
    </source>
</evidence>
<comment type="subcellular location">
    <subcellularLocation>
        <location evidence="7">Cell membrane</location>
        <topology evidence="7">Single-pass membrane protein</topology>
    </subcellularLocation>
</comment>
<evidence type="ECO:0000256" key="6">
    <source>
        <dbReference type="ARBA" id="ARBA00023316"/>
    </source>
</evidence>
<dbReference type="Gene3D" id="3.30.1490.480">
    <property type="entry name" value="Endolytic murein transglycosylase"/>
    <property type="match status" value="1"/>
</dbReference>
<evidence type="ECO:0000313" key="10">
    <source>
        <dbReference type="Proteomes" id="UP000280935"/>
    </source>
</evidence>
<feature type="transmembrane region" description="Helical" evidence="7">
    <location>
        <begin position="58"/>
        <end position="76"/>
    </location>
</feature>
<comment type="catalytic activity">
    <reaction evidence="7">
        <text>a peptidoglycan chain = a peptidoglycan chain with N-acetyl-1,6-anhydromuramyl-[peptide] at the reducing end + a peptidoglycan chain with N-acetylglucosamine at the non-reducing end.</text>
        <dbReference type="EC" id="4.2.2.29"/>
    </reaction>
</comment>
<keyword evidence="6 7" id="KW-0961">Cell wall biogenesis/degradation</keyword>